<organism evidence="1 2">
    <name type="scientific">Aspergillus pseudonomiae</name>
    <dbReference type="NCBI Taxonomy" id="1506151"/>
    <lineage>
        <taxon>Eukaryota</taxon>
        <taxon>Fungi</taxon>
        <taxon>Dikarya</taxon>
        <taxon>Ascomycota</taxon>
        <taxon>Pezizomycotina</taxon>
        <taxon>Eurotiomycetes</taxon>
        <taxon>Eurotiomycetidae</taxon>
        <taxon>Eurotiales</taxon>
        <taxon>Aspergillaceae</taxon>
        <taxon>Aspergillus</taxon>
        <taxon>Aspergillus subgen. Circumdati</taxon>
    </lineage>
</organism>
<evidence type="ECO:0000313" key="2">
    <source>
        <dbReference type="Proteomes" id="UP000325579"/>
    </source>
</evidence>
<proteinExistence type="predicted"/>
<dbReference type="EMBL" id="ML736808">
    <property type="protein sequence ID" value="KAE8400898.1"/>
    <property type="molecule type" value="Genomic_DNA"/>
</dbReference>
<gene>
    <name evidence="1" type="ORF">BDV37DRAFT_256337</name>
</gene>
<accession>A0A5N7D513</accession>
<reference evidence="1 2" key="1">
    <citation type="submission" date="2019-04" db="EMBL/GenBank/DDBJ databases">
        <authorList>
            <consortium name="DOE Joint Genome Institute"/>
            <person name="Mondo S."/>
            <person name="Kjaerbolling I."/>
            <person name="Vesth T."/>
            <person name="Frisvad J.C."/>
            <person name="Nybo J.L."/>
            <person name="Theobald S."/>
            <person name="Kildgaard S."/>
            <person name="Isbrandt T."/>
            <person name="Kuo A."/>
            <person name="Sato A."/>
            <person name="Lyhne E.K."/>
            <person name="Kogle M.E."/>
            <person name="Wiebenga A."/>
            <person name="Kun R.S."/>
            <person name="Lubbers R.J."/>
            <person name="Makela M.R."/>
            <person name="Barry K."/>
            <person name="Chovatia M."/>
            <person name="Clum A."/>
            <person name="Daum C."/>
            <person name="Haridas S."/>
            <person name="He G."/>
            <person name="LaButti K."/>
            <person name="Lipzen A."/>
            <person name="Riley R."/>
            <person name="Salamov A."/>
            <person name="Simmons B.A."/>
            <person name="Magnuson J.K."/>
            <person name="Henrissat B."/>
            <person name="Mortensen U.H."/>
            <person name="Larsen T.O."/>
            <person name="Devries R.P."/>
            <person name="Grigoriev I.V."/>
            <person name="Machida M."/>
            <person name="Baker S.E."/>
            <person name="Andersen M.R."/>
            <person name="Cantor M.N."/>
            <person name="Hua S.X."/>
        </authorList>
    </citation>
    <scope>NUCLEOTIDE SEQUENCE [LARGE SCALE GENOMIC DNA]</scope>
    <source>
        <strain evidence="1 2">CBS 119388</strain>
    </source>
</reference>
<dbReference type="RefSeq" id="XP_031938217.1">
    <property type="nucleotide sequence ID" value="XM_032082825.1"/>
</dbReference>
<dbReference type="Proteomes" id="UP000325579">
    <property type="component" value="Unassembled WGS sequence"/>
</dbReference>
<evidence type="ECO:0000313" key="1">
    <source>
        <dbReference type="EMBL" id="KAE8400898.1"/>
    </source>
</evidence>
<protein>
    <submittedName>
        <fullName evidence="1">Uncharacterized protein</fullName>
    </submittedName>
</protein>
<name>A0A5N7D513_9EURO</name>
<keyword evidence="2" id="KW-1185">Reference proteome</keyword>
<dbReference type="GeneID" id="43667516"/>
<sequence length="87" mass="9498">MVKGESLDASMGLCGLSFAHVGSCRCGPTKLRRSIIRHACMHAYICCNTCHSPCKLTASQITFDKRFSPSSHAVVSARCQRRGQIEP</sequence>
<dbReference type="AlphaFoldDB" id="A0A5N7D513"/>